<dbReference type="GO" id="GO:0006094">
    <property type="term" value="P:gluconeogenesis"/>
    <property type="evidence" value="ECO:0007669"/>
    <property type="project" value="TreeGrafter"/>
</dbReference>
<keyword evidence="10 13" id="KW-0418">Kinase</keyword>
<evidence type="ECO:0000256" key="10">
    <source>
        <dbReference type="ARBA" id="ARBA00022777"/>
    </source>
</evidence>
<reference evidence="17 18" key="1">
    <citation type="submission" date="2016-11" db="EMBL/GenBank/DDBJ databases">
        <authorList>
            <person name="Jaros S."/>
            <person name="Januszkiewicz K."/>
            <person name="Wedrychowicz H."/>
        </authorList>
    </citation>
    <scope>NUCLEOTIDE SEQUENCE [LARGE SCALE GENOMIC DNA]</scope>
    <source>
        <strain evidence="17 18">ATCC 23634</strain>
    </source>
</reference>
<proteinExistence type="inferred from homology"/>
<feature type="binding site" evidence="13 14">
    <location>
        <begin position="60"/>
        <end position="63"/>
    </location>
    <ligand>
        <name>substrate</name>
    </ligand>
</feature>
<accession>A0A1K2HXG5</accession>
<feature type="binding site" evidence="13 15">
    <location>
        <begin position="356"/>
        <end position="359"/>
    </location>
    <ligand>
        <name>ATP</name>
        <dbReference type="ChEBI" id="CHEBI:30616"/>
    </ligand>
</feature>
<dbReference type="AlphaFoldDB" id="A0A1K2HXG5"/>
<dbReference type="GO" id="GO:0006096">
    <property type="term" value="P:glycolytic process"/>
    <property type="evidence" value="ECO:0007669"/>
    <property type="project" value="UniProtKB-UniRule"/>
</dbReference>
<comment type="caution">
    <text evidence="13">Lacks conserved residue(s) required for the propagation of feature annotation.</text>
</comment>
<feature type="binding site" evidence="13 15">
    <location>
        <position position="326"/>
    </location>
    <ligand>
        <name>ATP</name>
        <dbReference type="ChEBI" id="CHEBI:30616"/>
    </ligand>
</feature>
<feature type="binding site" evidence="14">
    <location>
        <position position="154"/>
    </location>
    <ligand>
        <name>(2R)-3-phosphoglycerate</name>
        <dbReference type="ChEBI" id="CHEBI:58272"/>
    </ligand>
</feature>
<evidence type="ECO:0000256" key="11">
    <source>
        <dbReference type="ARBA" id="ARBA00022840"/>
    </source>
</evidence>
<evidence type="ECO:0000256" key="16">
    <source>
        <dbReference type="RuleBase" id="RU000532"/>
    </source>
</evidence>
<dbReference type="EMBL" id="FPKU01000001">
    <property type="protein sequence ID" value="SFZ83623.1"/>
    <property type="molecule type" value="Genomic_DNA"/>
</dbReference>
<dbReference type="GO" id="GO:0043531">
    <property type="term" value="F:ADP binding"/>
    <property type="evidence" value="ECO:0007669"/>
    <property type="project" value="TreeGrafter"/>
</dbReference>
<keyword evidence="18" id="KW-1185">Reference proteome</keyword>
<feature type="binding site" evidence="13 15">
    <location>
        <position position="204"/>
    </location>
    <ligand>
        <name>ATP</name>
        <dbReference type="ChEBI" id="CHEBI:30616"/>
    </ligand>
</feature>
<dbReference type="InterPro" id="IPR015824">
    <property type="entry name" value="Phosphoglycerate_kinase_N"/>
</dbReference>
<evidence type="ECO:0000313" key="17">
    <source>
        <dbReference type="EMBL" id="SFZ83623.1"/>
    </source>
</evidence>
<dbReference type="PIRSF" id="PIRSF000724">
    <property type="entry name" value="Pgk"/>
    <property type="match status" value="1"/>
</dbReference>
<gene>
    <name evidence="13" type="primary">pgk</name>
    <name evidence="17" type="ORF">SAMN02983003_1754</name>
</gene>
<name>A0A1K2HXG5_9HYPH</name>
<keyword evidence="7 13" id="KW-0963">Cytoplasm</keyword>
<dbReference type="FunFam" id="3.40.50.1260:FF:000006">
    <property type="entry name" value="Phosphoglycerate kinase"/>
    <property type="match status" value="1"/>
</dbReference>
<comment type="subcellular location">
    <subcellularLocation>
        <location evidence="13">Cytoplasm</location>
    </subcellularLocation>
</comment>
<keyword evidence="8 13" id="KW-0808">Transferase</keyword>
<dbReference type="UniPathway" id="UPA00109">
    <property type="reaction ID" value="UER00185"/>
</dbReference>
<evidence type="ECO:0000256" key="1">
    <source>
        <dbReference type="ARBA" id="ARBA00000642"/>
    </source>
</evidence>
<feature type="binding site" evidence="13">
    <location>
        <position position="121"/>
    </location>
    <ligand>
        <name>substrate</name>
    </ligand>
</feature>
<evidence type="ECO:0000256" key="6">
    <source>
        <dbReference type="ARBA" id="ARBA00016471"/>
    </source>
</evidence>
<dbReference type="PRINTS" id="PR00477">
    <property type="entry name" value="PHGLYCKINASE"/>
</dbReference>
<organism evidence="17 18">
    <name type="scientific">Devosia enhydra</name>
    <dbReference type="NCBI Taxonomy" id="665118"/>
    <lineage>
        <taxon>Bacteria</taxon>
        <taxon>Pseudomonadati</taxon>
        <taxon>Pseudomonadota</taxon>
        <taxon>Alphaproteobacteria</taxon>
        <taxon>Hyphomicrobiales</taxon>
        <taxon>Devosiaceae</taxon>
        <taxon>Devosia</taxon>
    </lineage>
</organism>
<evidence type="ECO:0000256" key="15">
    <source>
        <dbReference type="PIRSR" id="PIRSR000724-2"/>
    </source>
</evidence>
<dbReference type="GO" id="GO:0005829">
    <property type="term" value="C:cytosol"/>
    <property type="evidence" value="ECO:0007669"/>
    <property type="project" value="TreeGrafter"/>
</dbReference>
<dbReference type="PROSITE" id="PS00111">
    <property type="entry name" value="PGLYCERATE_KINASE"/>
    <property type="match status" value="1"/>
</dbReference>
<feature type="binding site" evidence="13">
    <location>
        <position position="37"/>
    </location>
    <ligand>
        <name>substrate</name>
    </ligand>
</feature>
<dbReference type="InterPro" id="IPR015911">
    <property type="entry name" value="Phosphoglycerate_kinase_CS"/>
</dbReference>
<evidence type="ECO:0000256" key="12">
    <source>
        <dbReference type="ARBA" id="ARBA00023152"/>
    </source>
</evidence>
<dbReference type="PANTHER" id="PTHR11406:SF23">
    <property type="entry name" value="PHOSPHOGLYCERATE KINASE 1, CHLOROPLASTIC-RELATED"/>
    <property type="match status" value="1"/>
</dbReference>
<comment type="subunit">
    <text evidence="4 13">Monomer.</text>
</comment>
<dbReference type="PANTHER" id="PTHR11406">
    <property type="entry name" value="PHOSPHOGLYCERATE KINASE"/>
    <property type="match status" value="1"/>
</dbReference>
<evidence type="ECO:0000256" key="8">
    <source>
        <dbReference type="ARBA" id="ARBA00022679"/>
    </source>
</evidence>
<evidence type="ECO:0000256" key="13">
    <source>
        <dbReference type="HAMAP-Rule" id="MF_00145"/>
    </source>
</evidence>
<keyword evidence="11 13" id="KW-0067">ATP-binding</keyword>
<dbReference type="EC" id="2.7.2.3" evidence="5 13"/>
<evidence type="ECO:0000256" key="9">
    <source>
        <dbReference type="ARBA" id="ARBA00022741"/>
    </source>
</evidence>
<dbReference type="SUPFAM" id="SSF53748">
    <property type="entry name" value="Phosphoglycerate kinase"/>
    <property type="match status" value="1"/>
</dbReference>
<evidence type="ECO:0000313" key="18">
    <source>
        <dbReference type="Proteomes" id="UP000183447"/>
    </source>
</evidence>
<evidence type="ECO:0000256" key="3">
    <source>
        <dbReference type="ARBA" id="ARBA00008982"/>
    </source>
</evidence>
<dbReference type="HAMAP" id="MF_00145">
    <property type="entry name" value="Phosphoglyc_kinase"/>
    <property type="match status" value="1"/>
</dbReference>
<dbReference type="InterPro" id="IPR036043">
    <property type="entry name" value="Phosphoglycerate_kinase_sf"/>
</dbReference>
<protein>
    <recommendedName>
        <fullName evidence="6 13">Phosphoglycerate kinase</fullName>
        <ecNumber evidence="5 13">2.7.2.3</ecNumber>
    </recommendedName>
</protein>
<dbReference type="Gene3D" id="3.40.50.1260">
    <property type="entry name" value="Phosphoglycerate kinase, N-terminal domain"/>
    <property type="match status" value="2"/>
</dbReference>
<keyword evidence="12 13" id="KW-0324">Glycolysis</keyword>
<dbReference type="OrthoDB" id="9808460at2"/>
<evidence type="ECO:0000256" key="14">
    <source>
        <dbReference type="PIRSR" id="PIRSR000724-1"/>
    </source>
</evidence>
<evidence type="ECO:0000256" key="4">
    <source>
        <dbReference type="ARBA" id="ARBA00011245"/>
    </source>
</evidence>
<dbReference type="GO" id="GO:0004618">
    <property type="term" value="F:phosphoglycerate kinase activity"/>
    <property type="evidence" value="ECO:0007669"/>
    <property type="project" value="UniProtKB-UniRule"/>
</dbReference>
<feature type="binding site" evidence="14">
    <location>
        <position position="37"/>
    </location>
    <ligand>
        <name>(2R)-3-phosphoglycerate</name>
        <dbReference type="ChEBI" id="CHEBI:58272"/>
    </ligand>
</feature>
<comment type="pathway">
    <text evidence="2 13">Carbohydrate degradation; glycolysis; pyruvate from D-glyceraldehyde 3-phosphate: step 2/5.</text>
</comment>
<keyword evidence="9 13" id="KW-0547">Nucleotide-binding</keyword>
<dbReference type="RefSeq" id="WP_072341004.1">
    <property type="nucleotide sequence ID" value="NZ_FPKU01000001.1"/>
</dbReference>
<comment type="catalytic activity">
    <reaction evidence="1 13 16">
        <text>(2R)-3-phosphoglycerate + ATP = (2R)-3-phospho-glyceroyl phosphate + ADP</text>
        <dbReference type="Rhea" id="RHEA:14801"/>
        <dbReference type="ChEBI" id="CHEBI:30616"/>
        <dbReference type="ChEBI" id="CHEBI:57604"/>
        <dbReference type="ChEBI" id="CHEBI:58272"/>
        <dbReference type="ChEBI" id="CHEBI:456216"/>
        <dbReference type="EC" id="2.7.2.3"/>
    </reaction>
</comment>
<feature type="binding site" evidence="14">
    <location>
        <position position="121"/>
    </location>
    <ligand>
        <name>(2R)-3-phosphoglycerate</name>
        <dbReference type="ChEBI" id="CHEBI:58272"/>
    </ligand>
</feature>
<feature type="binding site" evidence="13 14">
    <location>
        <begin position="22"/>
        <end position="24"/>
    </location>
    <ligand>
        <name>substrate</name>
    </ligand>
</feature>
<dbReference type="STRING" id="665118.SAMN02983003_1754"/>
<dbReference type="Proteomes" id="UP000183447">
    <property type="component" value="Unassembled WGS sequence"/>
</dbReference>
<feature type="binding site" evidence="13">
    <location>
        <position position="154"/>
    </location>
    <ligand>
        <name>substrate</name>
    </ligand>
</feature>
<dbReference type="Pfam" id="PF00162">
    <property type="entry name" value="PGK"/>
    <property type="match status" value="1"/>
</dbReference>
<evidence type="ECO:0000256" key="5">
    <source>
        <dbReference type="ARBA" id="ARBA00013061"/>
    </source>
</evidence>
<dbReference type="GO" id="GO:0005524">
    <property type="term" value="F:ATP binding"/>
    <property type="evidence" value="ECO:0007669"/>
    <property type="project" value="UniProtKB-KW"/>
</dbReference>
<evidence type="ECO:0000256" key="7">
    <source>
        <dbReference type="ARBA" id="ARBA00022490"/>
    </source>
</evidence>
<sequence length="400" mass="42390">MASFKTLEDADLSGKTVIVRADLNVPVENGEVTDATRIERLVPTLNEILKRDGKVVLLSHFGRPKGKVDPEFSLEIVAPVLAELAHAPVGFVPTDWVDLAEARKAIAEAPAGAILLMENTRFHPGEEKNDIELARRMASLGEIYVNDAFSAAHRAHASTEALAHLLPAFAGRSMADELLALEKGLGAPRRPVIALVGGAKVSSKIDLLENLVTKVEALVIGGGMANTFLHALGMGVGRSLCEKDLKDTALRIMDKAETARCAIILPIDATVAWKFEAEAPHRFYGVDAIDPDGMILDIGPGSIERVKAAIDEAGTLVWNGPMGAFEMHPFDTGTLDIAHHVAKRTKAGKLVSVAGGGDTVAALAKAGVKDELSYVSTAGGAFLEWMEGKPLPGVEALKQA</sequence>
<dbReference type="InterPro" id="IPR001576">
    <property type="entry name" value="Phosphoglycerate_kinase"/>
</dbReference>
<dbReference type="FunFam" id="3.40.50.1260:FF:000031">
    <property type="entry name" value="Phosphoglycerate kinase 1"/>
    <property type="match status" value="1"/>
</dbReference>
<evidence type="ECO:0000256" key="2">
    <source>
        <dbReference type="ARBA" id="ARBA00004838"/>
    </source>
</evidence>
<comment type="similarity">
    <text evidence="3 13 16">Belongs to the phosphoglycerate kinase family.</text>
</comment>